<dbReference type="InterPro" id="IPR027417">
    <property type="entry name" value="P-loop_NTPase"/>
</dbReference>
<dbReference type="Gene3D" id="3.40.50.300">
    <property type="entry name" value="P-loop containing nucleotide triphosphate hydrolases"/>
    <property type="match status" value="1"/>
</dbReference>
<evidence type="ECO:0000256" key="1">
    <source>
        <dbReference type="ARBA" id="ARBA00022448"/>
    </source>
</evidence>
<evidence type="ECO:0000313" key="8">
    <source>
        <dbReference type="Proteomes" id="UP000061660"/>
    </source>
</evidence>
<dbReference type="InterPro" id="IPR017871">
    <property type="entry name" value="ABC_transporter-like_CS"/>
</dbReference>
<keyword evidence="3" id="KW-0547">Nucleotide-binding</keyword>
<proteinExistence type="predicted"/>
<dbReference type="EMBL" id="CP013652">
    <property type="protein sequence ID" value="ALS22337.1"/>
    <property type="molecule type" value="Genomic_DNA"/>
</dbReference>
<dbReference type="InterPro" id="IPR003593">
    <property type="entry name" value="AAA+_ATPase"/>
</dbReference>
<name>A0A0U2UK78_9BACL</name>
<keyword evidence="1" id="KW-0813">Transport</keyword>
<dbReference type="PATRIC" id="fig|162209.4.peg.2079"/>
<evidence type="ECO:0000313" key="7">
    <source>
        <dbReference type="EMBL" id="ALS22337.1"/>
    </source>
</evidence>
<dbReference type="KEGG" id="pnp:IJ22_19630"/>
<evidence type="ECO:0000256" key="2">
    <source>
        <dbReference type="ARBA" id="ARBA00022475"/>
    </source>
</evidence>
<keyword evidence="5" id="KW-1278">Translocase</keyword>
<protein>
    <submittedName>
        <fullName evidence="7">Phosphonate ABC transporter ATP-binding protein</fullName>
    </submittedName>
</protein>
<evidence type="ECO:0000256" key="6">
    <source>
        <dbReference type="ARBA" id="ARBA00023136"/>
    </source>
</evidence>
<gene>
    <name evidence="7" type="ORF">IJ22_19630</name>
</gene>
<dbReference type="InterPro" id="IPR003439">
    <property type="entry name" value="ABC_transporter-like_ATP-bd"/>
</dbReference>
<evidence type="ECO:0000256" key="5">
    <source>
        <dbReference type="ARBA" id="ARBA00022967"/>
    </source>
</evidence>
<dbReference type="Pfam" id="PF00005">
    <property type="entry name" value="ABC_tran"/>
    <property type="match status" value="1"/>
</dbReference>
<evidence type="ECO:0000256" key="4">
    <source>
        <dbReference type="ARBA" id="ARBA00022840"/>
    </source>
</evidence>
<organism evidence="7 8">
    <name type="scientific">Paenibacillus naphthalenovorans</name>
    <dbReference type="NCBI Taxonomy" id="162209"/>
    <lineage>
        <taxon>Bacteria</taxon>
        <taxon>Bacillati</taxon>
        <taxon>Bacillota</taxon>
        <taxon>Bacilli</taxon>
        <taxon>Bacillales</taxon>
        <taxon>Paenibacillaceae</taxon>
        <taxon>Paenibacillus</taxon>
    </lineage>
</organism>
<sequence>MIIVRSLSKTFPPDHRVLQRISFQADEGDLIALLGASGSGKTTFFRCLMLKEKWDEGQYIYDGKDITGLNAWEKFQLRKQWVYLEEKPGLNEKKSAVKNVLSALLFKKSWWRFLTNTVSEDDHMEAMDYLDRVGLLDKAHEPVEKLSGGEKQRVAICKALIKGARVIFADEPVSGLDPEAASRVLEDLRTICRKNKILVFCSLHQVELAEKFATRIWGLSGGKLVVDIAGRRLTQREKDLIFK</sequence>
<dbReference type="STRING" id="162209.IJ22_19630"/>
<dbReference type="SMART" id="SM00382">
    <property type="entry name" value="AAA"/>
    <property type="match status" value="1"/>
</dbReference>
<reference evidence="8" key="1">
    <citation type="submission" date="2015-12" db="EMBL/GenBank/DDBJ databases">
        <title>Complete genome sequences of two moderately thermophilic Paenibacillus species.</title>
        <authorList>
            <person name="Butler R.III."/>
            <person name="Wang J."/>
            <person name="Stark B.C."/>
            <person name="Pombert J.-F."/>
        </authorList>
    </citation>
    <scope>NUCLEOTIDE SEQUENCE [LARGE SCALE GENOMIC DNA]</scope>
    <source>
        <strain evidence="8">32O-Y</strain>
    </source>
</reference>
<reference evidence="7 8" key="2">
    <citation type="journal article" date="2016" name="Genome Announc.">
        <title>Complete Genome Sequences of Two Interactive Moderate Thermophiles, Paenibacillus napthalenovorans 32O-Y and Paenibacillus sp. 32O-W.</title>
        <authorList>
            <person name="Butler R.R.III."/>
            <person name="Wang J."/>
            <person name="Stark B.C."/>
            <person name="Pombert J.F."/>
        </authorList>
    </citation>
    <scope>NUCLEOTIDE SEQUENCE [LARGE SCALE GENOMIC DNA]</scope>
    <source>
        <strain evidence="7 8">32O-Y</strain>
    </source>
</reference>
<dbReference type="Proteomes" id="UP000061660">
    <property type="component" value="Chromosome"/>
</dbReference>
<dbReference type="RefSeq" id="WP_062408636.1">
    <property type="nucleotide sequence ID" value="NZ_CP013652.1"/>
</dbReference>
<dbReference type="AlphaFoldDB" id="A0A0U2UK78"/>
<keyword evidence="6" id="KW-0472">Membrane</keyword>
<keyword evidence="8" id="KW-1185">Reference proteome</keyword>
<dbReference type="SUPFAM" id="SSF52540">
    <property type="entry name" value="P-loop containing nucleoside triphosphate hydrolases"/>
    <property type="match status" value="1"/>
</dbReference>
<dbReference type="PROSITE" id="PS50893">
    <property type="entry name" value="ABC_TRANSPORTER_2"/>
    <property type="match status" value="1"/>
</dbReference>
<dbReference type="InterPro" id="IPR050086">
    <property type="entry name" value="MetN_ABC_transporter-like"/>
</dbReference>
<dbReference type="GO" id="GO:0005524">
    <property type="term" value="F:ATP binding"/>
    <property type="evidence" value="ECO:0007669"/>
    <property type="project" value="UniProtKB-KW"/>
</dbReference>
<keyword evidence="2" id="KW-1003">Cell membrane</keyword>
<dbReference type="GO" id="GO:0016887">
    <property type="term" value="F:ATP hydrolysis activity"/>
    <property type="evidence" value="ECO:0007669"/>
    <property type="project" value="InterPro"/>
</dbReference>
<accession>A0A0U2UK78</accession>
<dbReference type="PANTHER" id="PTHR43166">
    <property type="entry name" value="AMINO ACID IMPORT ATP-BINDING PROTEIN"/>
    <property type="match status" value="1"/>
</dbReference>
<dbReference type="PROSITE" id="PS00211">
    <property type="entry name" value="ABC_TRANSPORTER_1"/>
    <property type="match status" value="1"/>
</dbReference>
<keyword evidence="4 7" id="KW-0067">ATP-binding</keyword>
<dbReference type="OrthoDB" id="9802264at2"/>
<dbReference type="PANTHER" id="PTHR43166:SF6">
    <property type="entry name" value="PHOSPHONATES IMPORT ATP-BINDING PROTEIN PHNC"/>
    <property type="match status" value="1"/>
</dbReference>
<evidence type="ECO:0000256" key="3">
    <source>
        <dbReference type="ARBA" id="ARBA00022741"/>
    </source>
</evidence>